<sequence>MGSQYYRGMLNMPAGLPAPMTYRMARRVCPIGCRVAMAAFSDTLADAVRFASPAGAEWRQRTTRMRLAALECQALHALTLAELQELAELEAQLQRGAQAKEVLLHLKAQPGGPFPHAELLHGRLLLAEDDDRGLFLFEMAATHDAALAHVTAEEGAQFLRRTRGKRAAELWAESLRSHAD</sequence>
<dbReference type="EMBL" id="VLLB01000001">
    <property type="protein sequence ID" value="TWI69344.1"/>
    <property type="molecule type" value="Genomic_DNA"/>
</dbReference>
<accession>A0A562RL56</accession>
<dbReference type="Proteomes" id="UP000318431">
    <property type="component" value="Unassembled WGS sequence"/>
</dbReference>
<organism evidence="1 2">
    <name type="scientific">Pseudoduganella lurida</name>
    <dbReference type="NCBI Taxonomy" id="1036180"/>
    <lineage>
        <taxon>Bacteria</taxon>
        <taxon>Pseudomonadati</taxon>
        <taxon>Pseudomonadota</taxon>
        <taxon>Betaproteobacteria</taxon>
        <taxon>Burkholderiales</taxon>
        <taxon>Oxalobacteraceae</taxon>
        <taxon>Telluria group</taxon>
        <taxon>Pseudoduganella</taxon>
    </lineage>
</organism>
<gene>
    <name evidence="1" type="ORF">IP91_00412</name>
</gene>
<reference evidence="1 2" key="1">
    <citation type="journal article" date="2015" name="Stand. Genomic Sci.">
        <title>Genomic Encyclopedia of Bacterial and Archaeal Type Strains, Phase III: the genomes of soil and plant-associated and newly described type strains.</title>
        <authorList>
            <person name="Whitman W.B."/>
            <person name="Woyke T."/>
            <person name="Klenk H.P."/>
            <person name="Zhou Y."/>
            <person name="Lilburn T.G."/>
            <person name="Beck B.J."/>
            <person name="De Vos P."/>
            <person name="Vandamme P."/>
            <person name="Eisen J.A."/>
            <person name="Garrity G."/>
            <person name="Hugenholtz P."/>
            <person name="Kyrpides N.C."/>
        </authorList>
    </citation>
    <scope>NUCLEOTIDE SEQUENCE [LARGE SCALE GENOMIC DNA]</scope>
    <source>
        <strain evidence="1 2">CGMCC 1.10822</strain>
    </source>
</reference>
<comment type="caution">
    <text evidence="1">The sequence shown here is derived from an EMBL/GenBank/DDBJ whole genome shotgun (WGS) entry which is preliminary data.</text>
</comment>
<dbReference type="AlphaFoldDB" id="A0A562RL56"/>
<name>A0A562RL56_9BURK</name>
<proteinExistence type="predicted"/>
<evidence type="ECO:0000313" key="1">
    <source>
        <dbReference type="EMBL" id="TWI69344.1"/>
    </source>
</evidence>
<evidence type="ECO:0000313" key="2">
    <source>
        <dbReference type="Proteomes" id="UP000318431"/>
    </source>
</evidence>
<keyword evidence="2" id="KW-1185">Reference proteome</keyword>
<protein>
    <submittedName>
        <fullName evidence="1">Uncharacterized protein</fullName>
    </submittedName>
</protein>